<dbReference type="RefSeq" id="XP_031855841.1">
    <property type="nucleotide sequence ID" value="XM_031999950.1"/>
</dbReference>
<feature type="coiled-coil region" evidence="6">
    <location>
        <begin position="196"/>
        <end position="223"/>
    </location>
</feature>
<keyword evidence="2" id="KW-0805">Transcription regulation</keyword>
<evidence type="ECO:0000256" key="3">
    <source>
        <dbReference type="ARBA" id="ARBA00023163"/>
    </source>
</evidence>
<dbReference type="GeneID" id="43584050"/>
<evidence type="ECO:0000313" key="10">
    <source>
        <dbReference type="Proteomes" id="UP000398389"/>
    </source>
</evidence>
<sequence length="268" mass="29191">MAPAVKRVKNISVSRPILYGNTAEPLGANKTPDMPPDHTHRWTIFVRDPNGQDLSRFIKKVIFKLHDTYPNPSRSIEAPPFEVTETGWGEFEITIRIFFIPEAAEKNIQLYHHLKLHPYVPGTVPGGIPGMPTADGTVGYPGVVTQPVESYIYDELVFNEPTEPLFEILTERPGALLAAKKTLESPYSQQTENEELDRLTHALAKVYHQVQKIREQITVLEREKNALVAGDAGAIVAAGMSGAVAGGGNTNSGANSANTSTAASPAIR</sequence>
<dbReference type="InterPro" id="IPR055129">
    <property type="entry name" value="YEATS_dom"/>
</dbReference>
<dbReference type="CDD" id="cd16908">
    <property type="entry name" value="YEATS_Yaf9_like"/>
    <property type="match status" value="1"/>
</dbReference>
<keyword evidence="10" id="KW-1185">Reference proteome</keyword>
<keyword evidence="4 5" id="KW-0539">Nucleus</keyword>
<feature type="domain" description="YEATS" evidence="8">
    <location>
        <begin position="7"/>
        <end position="172"/>
    </location>
</feature>
<dbReference type="Pfam" id="PF03366">
    <property type="entry name" value="YEATS"/>
    <property type="match status" value="1"/>
</dbReference>
<dbReference type="Gene3D" id="2.60.40.1970">
    <property type="entry name" value="YEATS domain"/>
    <property type="match status" value="1"/>
</dbReference>
<evidence type="ECO:0000256" key="1">
    <source>
        <dbReference type="ARBA" id="ARBA00022408"/>
    </source>
</evidence>
<dbReference type="InterPro" id="IPR038704">
    <property type="entry name" value="YEAST_sf"/>
</dbReference>
<evidence type="ECO:0000256" key="6">
    <source>
        <dbReference type="SAM" id="Coils"/>
    </source>
</evidence>
<dbReference type="GO" id="GO:0006355">
    <property type="term" value="P:regulation of DNA-templated transcription"/>
    <property type="evidence" value="ECO:0007669"/>
    <property type="project" value="InterPro"/>
</dbReference>
<keyword evidence="3" id="KW-0804">Transcription</keyword>
<reference evidence="9 10" key="1">
    <citation type="submission" date="2019-09" db="EMBL/GenBank/DDBJ databases">
        <authorList>
            <person name="Brejova B."/>
        </authorList>
    </citation>
    <scope>NUCLEOTIDE SEQUENCE [LARGE SCALE GENOMIC DNA]</scope>
</reference>
<proteinExistence type="predicted"/>
<dbReference type="AlphaFoldDB" id="A0A5E8C4H8"/>
<protein>
    <recommendedName>
        <fullName evidence="1">Protein AF-9 homolog</fullName>
    </recommendedName>
</protein>
<keyword evidence="6" id="KW-0175">Coiled coil</keyword>
<gene>
    <name evidence="9" type="ORF">SAPINGB_P005236</name>
</gene>
<evidence type="ECO:0000313" key="9">
    <source>
        <dbReference type="EMBL" id="VVT56728.1"/>
    </source>
</evidence>
<dbReference type="EMBL" id="CABVLU010000004">
    <property type="protein sequence ID" value="VVT56728.1"/>
    <property type="molecule type" value="Genomic_DNA"/>
</dbReference>
<dbReference type="GO" id="GO:0000785">
    <property type="term" value="C:chromatin"/>
    <property type="evidence" value="ECO:0007669"/>
    <property type="project" value="UniProtKB-ARBA"/>
</dbReference>
<dbReference type="PROSITE" id="PS51037">
    <property type="entry name" value="YEATS"/>
    <property type="match status" value="1"/>
</dbReference>
<name>A0A5E8C4H8_9ASCO</name>
<evidence type="ECO:0000256" key="7">
    <source>
        <dbReference type="SAM" id="MobiDB-lite"/>
    </source>
</evidence>
<accession>A0A5E8C4H8</accession>
<evidence type="ECO:0000259" key="8">
    <source>
        <dbReference type="PROSITE" id="PS51037"/>
    </source>
</evidence>
<comment type="subcellular location">
    <subcellularLocation>
        <location evidence="5">Nucleus</location>
    </subcellularLocation>
</comment>
<dbReference type="GO" id="GO:0005634">
    <property type="term" value="C:nucleus"/>
    <property type="evidence" value="ECO:0007669"/>
    <property type="project" value="UniProtKB-SubCell"/>
</dbReference>
<dbReference type="InterPro" id="IPR005033">
    <property type="entry name" value="YEATS"/>
</dbReference>
<dbReference type="Proteomes" id="UP000398389">
    <property type="component" value="Unassembled WGS sequence"/>
</dbReference>
<dbReference type="OrthoDB" id="16041at2759"/>
<dbReference type="PANTHER" id="PTHR47573">
    <property type="entry name" value="PROTEIN AF-9 HOMOLOG"/>
    <property type="match status" value="1"/>
</dbReference>
<dbReference type="PANTHER" id="PTHR47573:SF1">
    <property type="entry name" value="PROTEIN AF-9 HOMOLOG"/>
    <property type="match status" value="1"/>
</dbReference>
<evidence type="ECO:0000256" key="4">
    <source>
        <dbReference type="ARBA" id="ARBA00023242"/>
    </source>
</evidence>
<feature type="compositionally biased region" description="Low complexity" evidence="7">
    <location>
        <begin position="251"/>
        <end position="268"/>
    </location>
</feature>
<organism evidence="9 10">
    <name type="scientific">Magnusiomyces paraingens</name>
    <dbReference type="NCBI Taxonomy" id="2606893"/>
    <lineage>
        <taxon>Eukaryota</taxon>
        <taxon>Fungi</taxon>
        <taxon>Dikarya</taxon>
        <taxon>Ascomycota</taxon>
        <taxon>Saccharomycotina</taxon>
        <taxon>Dipodascomycetes</taxon>
        <taxon>Dipodascales</taxon>
        <taxon>Dipodascaceae</taxon>
        <taxon>Magnusiomyces</taxon>
    </lineage>
</organism>
<evidence type="ECO:0000256" key="5">
    <source>
        <dbReference type="PROSITE-ProRule" id="PRU00376"/>
    </source>
</evidence>
<evidence type="ECO:0000256" key="2">
    <source>
        <dbReference type="ARBA" id="ARBA00023015"/>
    </source>
</evidence>
<feature type="region of interest" description="Disordered" evidence="7">
    <location>
        <begin position="247"/>
        <end position="268"/>
    </location>
</feature>